<accession>A0A941D0N2</accession>
<dbReference type="SUPFAM" id="SSF56436">
    <property type="entry name" value="C-type lectin-like"/>
    <property type="match status" value="1"/>
</dbReference>
<gene>
    <name evidence="3" type="ORF">JKL49_12155</name>
</gene>
<evidence type="ECO:0000256" key="1">
    <source>
        <dbReference type="SAM" id="MobiDB-lite"/>
    </source>
</evidence>
<feature type="compositionally biased region" description="Low complexity" evidence="1">
    <location>
        <begin position="159"/>
        <end position="170"/>
    </location>
</feature>
<keyword evidence="2" id="KW-0732">Signal</keyword>
<dbReference type="RefSeq" id="WP_215340866.1">
    <property type="nucleotide sequence ID" value="NZ_JAGSGD010000001.1"/>
</dbReference>
<name>A0A941D0N2_9CAUL</name>
<reference evidence="3" key="1">
    <citation type="submission" date="2021-04" db="EMBL/GenBank/DDBJ databases">
        <title>Draft genome assembly of strain Phenylobacterium sp. 20VBR1 using MiniION and Illumina platforms.</title>
        <authorList>
            <person name="Thomas F.A."/>
            <person name="Krishnan K.P."/>
            <person name="Sinha R.K."/>
        </authorList>
    </citation>
    <scope>NUCLEOTIDE SEQUENCE</scope>
    <source>
        <strain evidence="3">20VBR1</strain>
    </source>
</reference>
<proteinExistence type="predicted"/>
<sequence length="236" mass="24231">MKTLIIGGAAALIAMGALTTTAVVAKEKSKTTFFITSIGPGRGGDLGGLKGADAWCQKLATQAGAGDHTWRAYLSATDAKGKAINARDRIGKGPWFNAKGVQIASSLDDLHSEAALTGKANSLDEKGNPVKGRGDSPNQHDMMTGSLSDGRLAPPVAMPLPANAPAGTPAPVAPPNLTCNNWTSSSESRTMLGHFDRTGGGQNPTSWNAAHQSRSCSQPDLVATGGAGLFYCFAIK</sequence>
<dbReference type="EMBL" id="JAGSGD010000001">
    <property type="protein sequence ID" value="MBR7620140.1"/>
    <property type="molecule type" value="Genomic_DNA"/>
</dbReference>
<feature type="compositionally biased region" description="Basic and acidic residues" evidence="1">
    <location>
        <begin position="122"/>
        <end position="134"/>
    </location>
</feature>
<feature type="chain" id="PRO_5036953232" description="Lectin" evidence="2">
    <location>
        <begin position="26"/>
        <end position="236"/>
    </location>
</feature>
<feature type="signal peptide" evidence="2">
    <location>
        <begin position="1"/>
        <end position="25"/>
    </location>
</feature>
<dbReference type="Proteomes" id="UP000622580">
    <property type="component" value="Unassembled WGS sequence"/>
</dbReference>
<evidence type="ECO:0000256" key="2">
    <source>
        <dbReference type="SAM" id="SignalP"/>
    </source>
</evidence>
<feature type="region of interest" description="Disordered" evidence="1">
    <location>
        <begin position="118"/>
        <end position="175"/>
    </location>
</feature>
<evidence type="ECO:0000313" key="4">
    <source>
        <dbReference type="Proteomes" id="UP000622580"/>
    </source>
</evidence>
<keyword evidence="4" id="KW-1185">Reference proteome</keyword>
<protein>
    <recommendedName>
        <fullName evidence="5">Lectin</fullName>
    </recommendedName>
</protein>
<organism evidence="3 4">
    <name type="scientific">Phenylobacterium glaciei</name>
    <dbReference type="NCBI Taxonomy" id="2803784"/>
    <lineage>
        <taxon>Bacteria</taxon>
        <taxon>Pseudomonadati</taxon>
        <taxon>Pseudomonadota</taxon>
        <taxon>Alphaproteobacteria</taxon>
        <taxon>Caulobacterales</taxon>
        <taxon>Caulobacteraceae</taxon>
        <taxon>Phenylobacterium</taxon>
    </lineage>
</organism>
<dbReference type="Gene3D" id="3.10.100.10">
    <property type="entry name" value="Mannose-Binding Protein A, subunit A"/>
    <property type="match status" value="1"/>
</dbReference>
<dbReference type="InterPro" id="IPR016187">
    <property type="entry name" value="CTDL_fold"/>
</dbReference>
<feature type="compositionally biased region" description="Polar residues" evidence="1">
    <location>
        <begin position="136"/>
        <end position="147"/>
    </location>
</feature>
<evidence type="ECO:0000313" key="3">
    <source>
        <dbReference type="EMBL" id="MBR7620140.1"/>
    </source>
</evidence>
<dbReference type="InterPro" id="IPR016186">
    <property type="entry name" value="C-type_lectin-like/link_sf"/>
</dbReference>
<dbReference type="AlphaFoldDB" id="A0A941D0N2"/>
<comment type="caution">
    <text evidence="3">The sequence shown here is derived from an EMBL/GenBank/DDBJ whole genome shotgun (WGS) entry which is preliminary data.</text>
</comment>
<evidence type="ECO:0008006" key="5">
    <source>
        <dbReference type="Google" id="ProtNLM"/>
    </source>
</evidence>